<dbReference type="KEGG" id="lrs:PX52LOC_03661"/>
<protein>
    <submittedName>
        <fullName evidence="1">DinB family protein</fullName>
    </submittedName>
</protein>
<evidence type="ECO:0000313" key="1">
    <source>
        <dbReference type="EMBL" id="QEL16698.1"/>
    </source>
</evidence>
<dbReference type="SUPFAM" id="SSF109854">
    <property type="entry name" value="DinB/YfiT-like putative metalloenzymes"/>
    <property type="match status" value="1"/>
</dbReference>
<dbReference type="Gene3D" id="1.20.120.450">
    <property type="entry name" value="dinb family like domain"/>
    <property type="match status" value="1"/>
</dbReference>
<gene>
    <name evidence="1" type="ORF">PX52LOC_03661</name>
</gene>
<sequence>MSTDPQQKLRDHLLELLHGGSAHLTFEKATEGIPPALRGAKASPIPHTPWRLLEHLRIAQWDIVEFSVNPEHKSPVWPDGYWPDGDAPPDEAAWGRAITHYHADAARMEALVSDPKTDLFAKLEHGYGQTVLREAMLVADHANYHLGQLVVVRRLLGCWSDEK</sequence>
<organism evidence="1 2">
    <name type="scientific">Limnoglobus roseus</name>
    <dbReference type="NCBI Taxonomy" id="2598579"/>
    <lineage>
        <taxon>Bacteria</taxon>
        <taxon>Pseudomonadati</taxon>
        <taxon>Planctomycetota</taxon>
        <taxon>Planctomycetia</taxon>
        <taxon>Gemmatales</taxon>
        <taxon>Gemmataceae</taxon>
        <taxon>Limnoglobus</taxon>
    </lineage>
</organism>
<dbReference type="EMBL" id="CP042425">
    <property type="protein sequence ID" value="QEL16698.1"/>
    <property type="molecule type" value="Genomic_DNA"/>
</dbReference>
<name>A0A5C1AIA6_9BACT</name>
<reference evidence="2" key="1">
    <citation type="submission" date="2019-08" db="EMBL/GenBank/DDBJ databases">
        <title>Limnoglobus roseus gen. nov., sp. nov., a novel freshwater planctomycete with a giant genome from the family Gemmataceae.</title>
        <authorList>
            <person name="Kulichevskaya I.S."/>
            <person name="Naumoff D.G."/>
            <person name="Miroshnikov K."/>
            <person name="Ivanova A."/>
            <person name="Philippov D.A."/>
            <person name="Hakobyan A."/>
            <person name="Rijpstra I.C."/>
            <person name="Sinninghe Damste J.S."/>
            <person name="Liesack W."/>
            <person name="Dedysh S.N."/>
        </authorList>
    </citation>
    <scope>NUCLEOTIDE SEQUENCE [LARGE SCALE GENOMIC DNA]</scope>
    <source>
        <strain evidence="2">PX52</strain>
    </source>
</reference>
<accession>A0A5C1AIA6</accession>
<dbReference type="Proteomes" id="UP000324974">
    <property type="component" value="Chromosome"/>
</dbReference>
<evidence type="ECO:0000313" key="2">
    <source>
        <dbReference type="Proteomes" id="UP000324974"/>
    </source>
</evidence>
<dbReference type="OrthoDB" id="9798830at2"/>
<keyword evidence="2" id="KW-1185">Reference proteome</keyword>
<proteinExistence type="predicted"/>
<dbReference type="AlphaFoldDB" id="A0A5C1AIA6"/>
<dbReference type="RefSeq" id="WP_149111389.1">
    <property type="nucleotide sequence ID" value="NZ_CP042425.1"/>
</dbReference>
<dbReference type="InterPro" id="IPR034660">
    <property type="entry name" value="DinB/YfiT-like"/>
</dbReference>